<proteinExistence type="predicted"/>
<dbReference type="GO" id="GO:0046422">
    <property type="term" value="F:violaxanthin de-epoxidase activity"/>
    <property type="evidence" value="ECO:0007669"/>
    <property type="project" value="InterPro"/>
</dbReference>
<protein>
    <submittedName>
        <fullName evidence="1">Uncharacterized protein</fullName>
    </submittedName>
</protein>
<dbReference type="PANTHER" id="PTHR33970:SF2">
    <property type="entry name" value="OS01G0716400 PROTEIN"/>
    <property type="match status" value="1"/>
</dbReference>
<comment type="caution">
    <text evidence="1">The sequence shown here is derived from an EMBL/GenBank/DDBJ whole genome shotgun (WGS) entry which is preliminary data.</text>
</comment>
<sequence>MAVAFVSTSLLRLPSLCDRRELLFPAMGVRISGGWGIFPGVVSFRFCWGASIRGEDRRCNRACLSTKEASNGAVKIITVVGQGSVSPLKDSPWEEVMIHTAERLKWVDEGFQMLVFTDTSVLFDDEKFKVFMEELDNCDMLVIVGVKDPTSVEWFQKHSESVPNVICFESSPGLANKLGGIIVESRGKGIFHKLSDIANPNKGNETIFETVSDAWGRYNSDDIRFCLLVIINHYIKTVPLLKNLRAKGLSTINCMLKNCGSDILNCLFDPNCRKALQCLNKCSQWIKFATIVALPLMRAQICRPFLCVFYKDTIALSWMHVDSKQTCCVSSFDL</sequence>
<dbReference type="Proteomes" id="UP000636800">
    <property type="component" value="Unassembled WGS sequence"/>
</dbReference>
<gene>
    <name evidence="1" type="ORF">HPP92_027992</name>
</gene>
<dbReference type="EMBL" id="JADCNL010000363">
    <property type="protein sequence ID" value="KAG0448126.1"/>
    <property type="molecule type" value="Genomic_DNA"/>
</dbReference>
<organism evidence="1 2">
    <name type="scientific">Vanilla planifolia</name>
    <name type="common">Vanilla</name>
    <dbReference type="NCBI Taxonomy" id="51239"/>
    <lineage>
        <taxon>Eukaryota</taxon>
        <taxon>Viridiplantae</taxon>
        <taxon>Streptophyta</taxon>
        <taxon>Embryophyta</taxon>
        <taxon>Tracheophyta</taxon>
        <taxon>Spermatophyta</taxon>
        <taxon>Magnoliopsida</taxon>
        <taxon>Liliopsida</taxon>
        <taxon>Asparagales</taxon>
        <taxon>Orchidaceae</taxon>
        <taxon>Vanilloideae</taxon>
        <taxon>Vanilleae</taxon>
        <taxon>Vanilla</taxon>
    </lineage>
</organism>
<dbReference type="GO" id="GO:0010028">
    <property type="term" value="P:xanthophyll cycle"/>
    <property type="evidence" value="ECO:0007669"/>
    <property type="project" value="InterPro"/>
</dbReference>
<accession>A0A835P9R5</accession>
<name>A0A835P9R5_VANPL</name>
<dbReference type="OrthoDB" id="669828at2759"/>
<evidence type="ECO:0000313" key="1">
    <source>
        <dbReference type="EMBL" id="KAG0448126.1"/>
    </source>
</evidence>
<dbReference type="AlphaFoldDB" id="A0A835P9R5"/>
<reference evidence="1 2" key="1">
    <citation type="journal article" date="2020" name="Nat. Food">
        <title>A phased Vanilla planifolia genome enables genetic improvement of flavour and production.</title>
        <authorList>
            <person name="Hasing T."/>
            <person name="Tang H."/>
            <person name="Brym M."/>
            <person name="Khazi F."/>
            <person name="Huang T."/>
            <person name="Chambers A.H."/>
        </authorList>
    </citation>
    <scope>NUCLEOTIDE SEQUENCE [LARGE SCALE GENOMIC DNA]</scope>
    <source>
        <tissue evidence="1">Leaf</tissue>
    </source>
</reference>
<dbReference type="InterPro" id="IPR044682">
    <property type="entry name" value="VDE"/>
</dbReference>
<evidence type="ECO:0000313" key="2">
    <source>
        <dbReference type="Proteomes" id="UP000636800"/>
    </source>
</evidence>
<keyword evidence="2" id="KW-1185">Reference proteome</keyword>
<dbReference type="PANTHER" id="PTHR33970">
    <property type="entry name" value="VIOLAXANTHIN DE-EPOXIDASE, CHLOROPLASTIC-RELATED"/>
    <property type="match status" value="1"/>
</dbReference>